<dbReference type="AlphaFoldDB" id="A0A0N5A828"/>
<dbReference type="WBParaSite" id="SMUV_0000020801-mRNA-1">
    <property type="protein sequence ID" value="SMUV_0000020801-mRNA-1"/>
    <property type="gene ID" value="SMUV_0000020801"/>
</dbReference>
<dbReference type="Proteomes" id="UP000046393">
    <property type="component" value="Unplaced"/>
</dbReference>
<evidence type="ECO:0000313" key="2">
    <source>
        <dbReference type="WBParaSite" id="SMUV_0000020801-mRNA-1"/>
    </source>
</evidence>
<reference evidence="2" key="1">
    <citation type="submission" date="2017-02" db="UniProtKB">
        <authorList>
            <consortium name="WormBaseParasite"/>
        </authorList>
    </citation>
    <scope>IDENTIFICATION</scope>
</reference>
<evidence type="ECO:0000313" key="1">
    <source>
        <dbReference type="Proteomes" id="UP000046393"/>
    </source>
</evidence>
<protein>
    <submittedName>
        <fullName evidence="2">Uncharacterized protein</fullName>
    </submittedName>
</protein>
<name>A0A0N5A828_9BILA</name>
<keyword evidence="1" id="KW-1185">Reference proteome</keyword>
<accession>A0A0N5A828</accession>
<sequence length="90" mass="10221">MWAKADKGHDPLFIGSSTVRSHLGINEHFKHPMSMNRFYAASANSTVYQRPGYVAWNGNTARRRRFENYSLKIGDARLTAVEDAKFCKGL</sequence>
<proteinExistence type="predicted"/>
<organism evidence="1 2">
    <name type="scientific">Syphacia muris</name>
    <dbReference type="NCBI Taxonomy" id="451379"/>
    <lineage>
        <taxon>Eukaryota</taxon>
        <taxon>Metazoa</taxon>
        <taxon>Ecdysozoa</taxon>
        <taxon>Nematoda</taxon>
        <taxon>Chromadorea</taxon>
        <taxon>Rhabditida</taxon>
        <taxon>Spirurina</taxon>
        <taxon>Oxyuridomorpha</taxon>
        <taxon>Oxyuroidea</taxon>
        <taxon>Oxyuridae</taxon>
        <taxon>Syphacia</taxon>
    </lineage>
</organism>